<proteinExistence type="predicted"/>
<dbReference type="AlphaFoldDB" id="A0A2J8U960"/>
<sequence length="98" mass="10773">MGSIYKCLPQKVTVNIETRCLPGVFQGSQHQWDQWVSPRWLHLLSPLSALAGCPTSARAATLWGSPGPPQMGPYCRTLSKGRAQSLPRQARPRACGSW</sequence>
<accession>A0A2J8U960</accession>
<organism evidence="2">
    <name type="scientific">Pongo abelii</name>
    <name type="common">Sumatran orangutan</name>
    <name type="synonym">Pongo pygmaeus abelii</name>
    <dbReference type="NCBI Taxonomy" id="9601"/>
    <lineage>
        <taxon>Eukaryota</taxon>
        <taxon>Metazoa</taxon>
        <taxon>Chordata</taxon>
        <taxon>Craniata</taxon>
        <taxon>Vertebrata</taxon>
        <taxon>Euteleostomi</taxon>
        <taxon>Mammalia</taxon>
        <taxon>Eutheria</taxon>
        <taxon>Euarchontoglires</taxon>
        <taxon>Primates</taxon>
        <taxon>Haplorrhini</taxon>
        <taxon>Catarrhini</taxon>
        <taxon>Hominidae</taxon>
        <taxon>Pongo</taxon>
    </lineage>
</organism>
<dbReference type="EMBL" id="NDHI03003467">
    <property type="protein sequence ID" value="PNJ41817.1"/>
    <property type="molecule type" value="Genomic_DNA"/>
</dbReference>
<dbReference type="EMBL" id="NDHI03003467">
    <property type="protein sequence ID" value="PNJ41816.1"/>
    <property type="molecule type" value="Genomic_DNA"/>
</dbReference>
<evidence type="ECO:0000313" key="2">
    <source>
        <dbReference type="EMBL" id="PNJ41817.1"/>
    </source>
</evidence>
<protein>
    <submittedName>
        <fullName evidence="1">KLK13 isoform 4</fullName>
    </submittedName>
    <submittedName>
        <fullName evidence="2">KLK13 isoform 5</fullName>
    </submittedName>
</protein>
<name>A0A2J8U960_PONAB</name>
<gene>
    <name evidence="2" type="ORF">CR201_G0029753</name>
</gene>
<reference evidence="2" key="1">
    <citation type="submission" date="2017-12" db="EMBL/GenBank/DDBJ databases">
        <title>High-resolution comparative analysis of great ape genomes.</title>
        <authorList>
            <person name="Pollen A."/>
            <person name="Hastie A."/>
            <person name="Hormozdiari F."/>
            <person name="Dougherty M."/>
            <person name="Liu R."/>
            <person name="Chaisson M."/>
            <person name="Hoppe E."/>
            <person name="Hill C."/>
            <person name="Pang A."/>
            <person name="Hillier L."/>
            <person name="Baker C."/>
            <person name="Armstrong J."/>
            <person name="Shendure J."/>
            <person name="Paten B."/>
            <person name="Wilson R."/>
            <person name="Chao H."/>
            <person name="Schneider V."/>
            <person name="Ventura M."/>
            <person name="Kronenberg Z."/>
            <person name="Murali S."/>
            <person name="Gordon D."/>
            <person name="Cantsilieris S."/>
            <person name="Munson K."/>
            <person name="Nelson B."/>
            <person name="Raja A."/>
            <person name="Underwood J."/>
            <person name="Diekhans M."/>
            <person name="Fiddes I."/>
            <person name="Haussler D."/>
            <person name="Eichler E."/>
        </authorList>
    </citation>
    <scope>NUCLEOTIDE SEQUENCE [LARGE SCALE GENOMIC DNA]</scope>
    <source>
        <strain evidence="2">Susie</strain>
    </source>
</reference>
<comment type="caution">
    <text evidence="2">The sequence shown here is derived from an EMBL/GenBank/DDBJ whole genome shotgun (WGS) entry which is preliminary data.</text>
</comment>
<evidence type="ECO:0000313" key="1">
    <source>
        <dbReference type="EMBL" id="PNJ41816.1"/>
    </source>
</evidence>